<dbReference type="Gene3D" id="2.40.50.140">
    <property type="entry name" value="Nucleic acid-binding proteins"/>
    <property type="match status" value="1"/>
</dbReference>
<evidence type="ECO:0000256" key="2">
    <source>
        <dbReference type="ARBA" id="ARBA00022679"/>
    </source>
</evidence>
<evidence type="ECO:0000256" key="1">
    <source>
        <dbReference type="ARBA" id="ARBA00022603"/>
    </source>
</evidence>
<dbReference type="Pfam" id="PF01938">
    <property type="entry name" value="TRAM"/>
    <property type="match status" value="1"/>
</dbReference>
<keyword evidence="2 4" id="KW-0808">Transferase</keyword>
<feature type="binding site" evidence="4">
    <location>
        <position position="385"/>
    </location>
    <ligand>
        <name>S-adenosyl-L-methionine</name>
        <dbReference type="ChEBI" id="CHEBI:59789"/>
    </ligand>
</feature>
<protein>
    <submittedName>
        <fullName evidence="7">23S rRNA (Uracil(1939)-C(5))-methyltransferase RlmD</fullName>
        <ecNumber evidence="7">2.1.1.190</ecNumber>
    </submittedName>
</protein>
<dbReference type="CDD" id="cd02440">
    <property type="entry name" value="AdoMet_MTases"/>
    <property type="match status" value="1"/>
</dbReference>
<keyword evidence="1 4" id="KW-0489">Methyltransferase</keyword>
<feature type="binding site" evidence="4">
    <location>
        <position position="283"/>
    </location>
    <ligand>
        <name>S-adenosyl-L-methionine</name>
        <dbReference type="ChEBI" id="CHEBI:59789"/>
    </ligand>
</feature>
<dbReference type="EC" id="2.1.1.190" evidence="7"/>
<dbReference type="Gene3D" id="2.40.50.1070">
    <property type="match status" value="1"/>
</dbReference>
<proteinExistence type="inferred from homology"/>
<dbReference type="PANTHER" id="PTHR11061:SF30">
    <property type="entry name" value="TRNA (URACIL(54)-C(5))-METHYLTRANSFERASE"/>
    <property type="match status" value="1"/>
</dbReference>
<dbReference type="AlphaFoldDB" id="A0A538SGC5"/>
<dbReference type="InterPro" id="IPR029063">
    <property type="entry name" value="SAM-dependent_MTases_sf"/>
</dbReference>
<evidence type="ECO:0000313" key="8">
    <source>
        <dbReference type="Proteomes" id="UP000317716"/>
    </source>
</evidence>
<evidence type="ECO:0000259" key="6">
    <source>
        <dbReference type="PROSITE" id="PS50926"/>
    </source>
</evidence>
<comment type="similarity">
    <text evidence="4">Belongs to the class I-like SAM-binding methyltransferase superfamily. RNA M5U methyltransferase family.</text>
</comment>
<feature type="domain" description="TRAM" evidence="6">
    <location>
        <begin position="1"/>
        <end position="58"/>
    </location>
</feature>
<evidence type="ECO:0000256" key="4">
    <source>
        <dbReference type="PROSITE-ProRule" id="PRU01024"/>
    </source>
</evidence>
<gene>
    <name evidence="7" type="primary">rlmD</name>
    <name evidence="7" type="ORF">E6K72_11445</name>
</gene>
<reference evidence="7 8" key="1">
    <citation type="journal article" date="2019" name="Nat. Microbiol.">
        <title>Mediterranean grassland soil C-N compound turnover is dependent on rainfall and depth, and is mediated by genomically divergent microorganisms.</title>
        <authorList>
            <person name="Diamond S."/>
            <person name="Andeer P.F."/>
            <person name="Li Z."/>
            <person name="Crits-Christoph A."/>
            <person name="Burstein D."/>
            <person name="Anantharaman K."/>
            <person name="Lane K.R."/>
            <person name="Thomas B.C."/>
            <person name="Pan C."/>
            <person name="Northen T.R."/>
            <person name="Banfield J.F."/>
        </authorList>
    </citation>
    <scope>NUCLEOTIDE SEQUENCE [LARGE SCALE GENOMIC DNA]</scope>
    <source>
        <strain evidence="7">WS_2</strain>
    </source>
</reference>
<dbReference type="InterPro" id="IPR010280">
    <property type="entry name" value="U5_MeTrfase_fam"/>
</dbReference>
<feature type="active site" evidence="5">
    <location>
        <position position="412"/>
    </location>
</feature>
<dbReference type="SUPFAM" id="SSF53335">
    <property type="entry name" value="S-adenosyl-L-methionine-dependent methyltransferases"/>
    <property type="match status" value="1"/>
</dbReference>
<feature type="active site" description="Nucleophile" evidence="4">
    <location>
        <position position="412"/>
    </location>
</feature>
<organism evidence="7 8">
    <name type="scientific">Eiseniibacteriota bacterium</name>
    <dbReference type="NCBI Taxonomy" id="2212470"/>
    <lineage>
        <taxon>Bacteria</taxon>
        <taxon>Candidatus Eiseniibacteriota</taxon>
    </lineage>
</organism>
<dbReference type="InterPro" id="IPR012340">
    <property type="entry name" value="NA-bd_OB-fold"/>
</dbReference>
<dbReference type="PROSITE" id="PS50926">
    <property type="entry name" value="TRAM"/>
    <property type="match status" value="1"/>
</dbReference>
<comment type="caution">
    <text evidence="7">The sequence shown here is derived from an EMBL/GenBank/DDBJ whole genome shotgun (WGS) entry which is preliminary data.</text>
</comment>
<dbReference type="SUPFAM" id="SSF50249">
    <property type="entry name" value="Nucleic acid-binding proteins"/>
    <property type="match status" value="1"/>
</dbReference>
<sequence>MQVNELLTVPISDLELGGKAVGRHDGRVVFVDRGLPGDQVVVRVTRAKRTFAEARLERVERPSPDRVPAPCPHAERCGGCRFQELRYERQLEIKERLTRETLVRLGGIASPPVAAIVPAPERFHYRNKMEFSFQPGEDGAPRLGLHERGAFDRIFEIETCLLPSPLTVEIVRFTQRFARDHGWRAYHPRRHEGVVRFLTVRHLPITGECAVHLVAADGEIAALETWAREVAALSPAVRAVSLLLNRTRANVATGEERVLVGSGVIVERLGGLEFEVSGTAFLQTNSRQADALYARALEAASLEGRECVLDLYCGTGTLTLLLARSAGEAIGVESVPESTEHARRNAARNHIANARFEAGEARAVLREWARGERPRAPKPEVVVVDPPRAGLHARVVARVAELQPRRIVYVSCNPATLARDLRDFTARGYTLAEVAPFDLFPHTPHIECVALLTRAT</sequence>
<dbReference type="GO" id="GO:0070475">
    <property type="term" value="P:rRNA base methylation"/>
    <property type="evidence" value="ECO:0007669"/>
    <property type="project" value="TreeGrafter"/>
</dbReference>
<evidence type="ECO:0000313" key="7">
    <source>
        <dbReference type="EMBL" id="TMQ50427.1"/>
    </source>
</evidence>
<accession>A0A538SGC5</accession>
<dbReference type="Proteomes" id="UP000317716">
    <property type="component" value="Unassembled WGS sequence"/>
</dbReference>
<feature type="binding site" evidence="4">
    <location>
        <position position="333"/>
    </location>
    <ligand>
        <name>S-adenosyl-L-methionine</name>
        <dbReference type="ChEBI" id="CHEBI:59789"/>
    </ligand>
</feature>
<name>A0A538SGC5_UNCEI</name>
<feature type="binding site" evidence="4">
    <location>
        <position position="312"/>
    </location>
    <ligand>
        <name>S-adenosyl-L-methionine</name>
        <dbReference type="ChEBI" id="CHEBI:59789"/>
    </ligand>
</feature>
<dbReference type="PROSITE" id="PS01231">
    <property type="entry name" value="TRMA_2"/>
    <property type="match status" value="1"/>
</dbReference>
<dbReference type="InterPro" id="IPR030391">
    <property type="entry name" value="MeTrfase_TrmA_CS"/>
</dbReference>
<keyword evidence="3 4" id="KW-0949">S-adenosyl-L-methionine</keyword>
<evidence type="ECO:0000256" key="5">
    <source>
        <dbReference type="PROSITE-ProRule" id="PRU10015"/>
    </source>
</evidence>
<dbReference type="PROSITE" id="PS51687">
    <property type="entry name" value="SAM_MT_RNA_M5U"/>
    <property type="match status" value="1"/>
</dbReference>
<dbReference type="FunFam" id="2.40.50.140:FF:000097">
    <property type="entry name" value="23S rRNA (uracil(1939)-C(5))-methyltransferase RlmD"/>
    <property type="match status" value="1"/>
</dbReference>
<dbReference type="Gene3D" id="3.40.50.150">
    <property type="entry name" value="Vaccinia Virus protein VP39"/>
    <property type="match status" value="1"/>
</dbReference>
<dbReference type="GO" id="GO:0070041">
    <property type="term" value="F:rRNA (uridine-C5-)-methyltransferase activity"/>
    <property type="evidence" value="ECO:0007669"/>
    <property type="project" value="TreeGrafter"/>
</dbReference>
<dbReference type="InterPro" id="IPR002792">
    <property type="entry name" value="TRAM_dom"/>
</dbReference>
<dbReference type="EMBL" id="VBOS01000413">
    <property type="protein sequence ID" value="TMQ50427.1"/>
    <property type="molecule type" value="Genomic_DNA"/>
</dbReference>
<dbReference type="Pfam" id="PF05958">
    <property type="entry name" value="tRNA_U5-meth_tr"/>
    <property type="match status" value="1"/>
</dbReference>
<dbReference type="PANTHER" id="PTHR11061">
    <property type="entry name" value="RNA M5U METHYLTRANSFERASE"/>
    <property type="match status" value="1"/>
</dbReference>
<dbReference type="FunFam" id="3.40.50.150:FF:000009">
    <property type="entry name" value="23S rRNA (Uracil(1939)-C(5))-methyltransferase RlmD"/>
    <property type="match status" value="1"/>
</dbReference>
<dbReference type="PROSITE" id="PS01230">
    <property type="entry name" value="TRMA_1"/>
    <property type="match status" value="1"/>
</dbReference>
<dbReference type="NCBIfam" id="TIGR00479">
    <property type="entry name" value="rumA"/>
    <property type="match status" value="1"/>
</dbReference>
<evidence type="ECO:0000256" key="3">
    <source>
        <dbReference type="ARBA" id="ARBA00022691"/>
    </source>
</evidence>
<dbReference type="InterPro" id="IPR030390">
    <property type="entry name" value="MeTrfase_TrmA_AS"/>
</dbReference>